<accession>A0A926EPY8</accession>
<name>A0A926EPY8_9FIRM</name>
<dbReference type="RefSeq" id="WP_262395712.1">
    <property type="nucleotide sequence ID" value="NZ_JACRTD010000007.1"/>
</dbReference>
<dbReference type="SUPFAM" id="SSF46785">
    <property type="entry name" value="Winged helix' DNA-binding domain"/>
    <property type="match status" value="1"/>
</dbReference>
<organism evidence="2 3">
    <name type="scientific">Youxingia wuxianensis</name>
    <dbReference type="NCBI Taxonomy" id="2763678"/>
    <lineage>
        <taxon>Bacteria</taxon>
        <taxon>Bacillati</taxon>
        <taxon>Bacillota</taxon>
        <taxon>Clostridia</taxon>
        <taxon>Eubacteriales</taxon>
        <taxon>Oscillospiraceae</taxon>
        <taxon>Youxingia</taxon>
    </lineage>
</organism>
<sequence>MKISTKGRYALRLMLDLAMRDTGEYISLRDVSSRQEISAKYLEQIVTQLGRAGFVKSTRGPQGGYKLAKDPSEYTVGSILRLIEGSLAPVACLEGENNECPRQDCCATLEVWKRLNDAINQVVDTITLAELVQIQKQKQELDYII</sequence>
<keyword evidence="1" id="KW-0238">DNA-binding</keyword>
<dbReference type="InterPro" id="IPR036388">
    <property type="entry name" value="WH-like_DNA-bd_sf"/>
</dbReference>
<evidence type="ECO:0000313" key="3">
    <source>
        <dbReference type="Proteomes" id="UP000623678"/>
    </source>
</evidence>
<keyword evidence="3" id="KW-1185">Reference proteome</keyword>
<dbReference type="Gene3D" id="1.10.10.10">
    <property type="entry name" value="Winged helix-like DNA-binding domain superfamily/Winged helix DNA-binding domain"/>
    <property type="match status" value="1"/>
</dbReference>
<dbReference type="EMBL" id="JACRTD010000007">
    <property type="protein sequence ID" value="MBC8585998.1"/>
    <property type="molecule type" value="Genomic_DNA"/>
</dbReference>
<dbReference type="PROSITE" id="PS51197">
    <property type="entry name" value="HTH_RRF2_2"/>
    <property type="match status" value="1"/>
</dbReference>
<evidence type="ECO:0000313" key="2">
    <source>
        <dbReference type="EMBL" id="MBC8585998.1"/>
    </source>
</evidence>
<dbReference type="NCBIfam" id="TIGR00738">
    <property type="entry name" value="rrf2_super"/>
    <property type="match status" value="1"/>
</dbReference>
<dbReference type="Proteomes" id="UP000623678">
    <property type="component" value="Unassembled WGS sequence"/>
</dbReference>
<evidence type="ECO:0000256" key="1">
    <source>
        <dbReference type="ARBA" id="ARBA00023125"/>
    </source>
</evidence>
<reference evidence="2" key="1">
    <citation type="submission" date="2020-08" db="EMBL/GenBank/DDBJ databases">
        <title>Genome public.</title>
        <authorList>
            <person name="Liu C."/>
            <person name="Sun Q."/>
        </authorList>
    </citation>
    <scope>NUCLEOTIDE SEQUENCE</scope>
    <source>
        <strain evidence="2">NSJ-64</strain>
    </source>
</reference>
<dbReference type="PANTHER" id="PTHR33221">
    <property type="entry name" value="WINGED HELIX-TURN-HELIX TRANSCRIPTIONAL REGULATOR, RRF2 FAMILY"/>
    <property type="match status" value="1"/>
</dbReference>
<dbReference type="InterPro" id="IPR036390">
    <property type="entry name" value="WH_DNA-bd_sf"/>
</dbReference>
<protein>
    <submittedName>
        <fullName evidence="2">Rrf2 family transcriptional regulator</fullName>
    </submittedName>
</protein>
<dbReference type="Pfam" id="PF02082">
    <property type="entry name" value="Rrf2"/>
    <property type="match status" value="1"/>
</dbReference>
<comment type="caution">
    <text evidence="2">The sequence shown here is derived from an EMBL/GenBank/DDBJ whole genome shotgun (WGS) entry which is preliminary data.</text>
</comment>
<dbReference type="GO" id="GO:0003677">
    <property type="term" value="F:DNA binding"/>
    <property type="evidence" value="ECO:0007669"/>
    <property type="project" value="UniProtKB-KW"/>
</dbReference>
<proteinExistence type="predicted"/>
<gene>
    <name evidence="2" type="ORF">H8705_10420</name>
</gene>
<dbReference type="InterPro" id="IPR000944">
    <property type="entry name" value="Tscrpt_reg_Rrf2"/>
</dbReference>
<dbReference type="GO" id="GO:0003700">
    <property type="term" value="F:DNA-binding transcription factor activity"/>
    <property type="evidence" value="ECO:0007669"/>
    <property type="project" value="TreeGrafter"/>
</dbReference>
<dbReference type="GO" id="GO:0005829">
    <property type="term" value="C:cytosol"/>
    <property type="evidence" value="ECO:0007669"/>
    <property type="project" value="TreeGrafter"/>
</dbReference>
<dbReference type="AlphaFoldDB" id="A0A926EPY8"/>
<dbReference type="PANTHER" id="PTHR33221:SF5">
    <property type="entry name" value="HTH-TYPE TRANSCRIPTIONAL REGULATOR ISCR"/>
    <property type="match status" value="1"/>
</dbReference>